<dbReference type="GO" id="GO:0009306">
    <property type="term" value="P:protein secretion"/>
    <property type="evidence" value="ECO:0007669"/>
    <property type="project" value="TreeGrafter"/>
</dbReference>
<keyword evidence="7" id="KW-0472">Membrane</keyword>
<evidence type="ECO:0000256" key="6">
    <source>
        <dbReference type="ARBA" id="ARBA00022729"/>
    </source>
</evidence>
<evidence type="ECO:0000259" key="14">
    <source>
        <dbReference type="Pfam" id="PF17243"/>
    </source>
</evidence>
<dbReference type="Pfam" id="PF07244">
    <property type="entry name" value="POTRA"/>
    <property type="match status" value="1"/>
</dbReference>
<feature type="domain" description="POTRA" evidence="13">
    <location>
        <begin position="141"/>
        <end position="206"/>
    </location>
</feature>
<evidence type="ECO:0000256" key="7">
    <source>
        <dbReference type="ARBA" id="ARBA00023136"/>
    </source>
</evidence>
<dbReference type="InterPro" id="IPR000184">
    <property type="entry name" value="Bac_surfAg_D15"/>
</dbReference>
<dbReference type="Gene3D" id="3.10.20.310">
    <property type="entry name" value="membrane protein fhac"/>
    <property type="match status" value="3"/>
</dbReference>
<sequence>MLPRMRAPQRVTLPRSHPAILRAFALAALLSPALAQAIEVGAVTIVGLDEEMTENVRVSLSLEQAQGRDVSFRRLAYMLREAEDETREALEPFGFYSPTITVEREPASGNGSGTGDPRRAPVAVTITVDPGEPVRIRHANIAILGEGARDRYLAEELDAFAPAPGAILDHPVYEASKNRISRRLAQRGYFDADFSARRVEVTRADHAADIELVWISGERYDMGPTTFTQTPQEVIDPGLLERLVYWEQGEYYHQGRLDRLRTSLQRLDYFGSISIDPQPDNAVDHQVPVQVTLTPAPRKVQTAGLSYGTDSGAGFRLGEERRYVNRRGHKALVQLDWAQRRKTATLQYRIPAFAWLDGWYAISLQGADEQTRYIDSRRLELVGSRTGQYSRNLNLVASLHALRERWGYVVDDGDDATDDLARDYRYATFLYPSLRAEYIDVDDRLFPREGIGGTLVLRGGAEGVGSDASFGQLHARATWYRGFGERNRLIVRGELGTTSTGALTDMPPSLRFYAGGDRSIRGYDWREVGPRIGDFAIGAKHVTTASVEFEHYFANSFGFAVFADSGSAYDDRPDWRTGVGAGVRWASPVGPLRFDIARGLDEPDSPFTLHLDIGTSF</sequence>
<feature type="domain" description="Bacterial surface antigen (D15)" evidence="12">
    <location>
        <begin position="435"/>
        <end position="617"/>
    </location>
</feature>
<dbReference type="Pfam" id="PF17243">
    <property type="entry name" value="POTRA_TamA_1"/>
    <property type="match status" value="1"/>
</dbReference>
<dbReference type="Proteomes" id="UP000298681">
    <property type="component" value="Unassembled WGS sequence"/>
</dbReference>
<proteinExistence type="inferred from homology"/>
<keyword evidence="5" id="KW-0812">Transmembrane</keyword>
<evidence type="ECO:0000256" key="5">
    <source>
        <dbReference type="ARBA" id="ARBA00022692"/>
    </source>
</evidence>
<protein>
    <recommendedName>
        <fullName evidence="3">Translocation and assembly module subunit TamA</fullName>
    </recommendedName>
    <alternativeName>
        <fullName evidence="9">Autotransporter assembly factor TamA</fullName>
    </alternativeName>
</protein>
<keyword evidence="4" id="KW-1134">Transmembrane beta strand</keyword>
<comment type="caution">
    <text evidence="15">The sequence shown here is derived from an EMBL/GenBank/DDBJ whole genome shotgun (WGS) entry which is preliminary data.</text>
</comment>
<evidence type="ECO:0000256" key="2">
    <source>
        <dbReference type="ARBA" id="ARBA00010248"/>
    </source>
</evidence>
<dbReference type="GO" id="GO:0009279">
    <property type="term" value="C:cell outer membrane"/>
    <property type="evidence" value="ECO:0007669"/>
    <property type="project" value="UniProtKB-SubCell"/>
</dbReference>
<dbReference type="InterPro" id="IPR035243">
    <property type="entry name" value="TamA_POTRA_Dom_1"/>
</dbReference>
<comment type="similarity">
    <text evidence="2">Belongs to the TamA family.</text>
</comment>
<dbReference type="PANTHER" id="PTHR12815">
    <property type="entry name" value="SORTING AND ASSEMBLY MACHINERY SAMM50 PROTEIN FAMILY MEMBER"/>
    <property type="match status" value="1"/>
</dbReference>
<dbReference type="GO" id="GO:0097347">
    <property type="term" value="C:TAM protein secretion complex"/>
    <property type="evidence" value="ECO:0007669"/>
    <property type="project" value="TreeGrafter"/>
</dbReference>
<evidence type="ECO:0000256" key="3">
    <source>
        <dbReference type="ARBA" id="ARBA00015419"/>
    </source>
</evidence>
<evidence type="ECO:0000259" key="12">
    <source>
        <dbReference type="Pfam" id="PF01103"/>
    </source>
</evidence>
<evidence type="ECO:0000256" key="1">
    <source>
        <dbReference type="ARBA" id="ARBA00004442"/>
    </source>
</evidence>
<feature type="chain" id="PRO_5021443944" description="Translocation and assembly module subunit TamA" evidence="11">
    <location>
        <begin position="38"/>
        <end position="617"/>
    </location>
</feature>
<evidence type="ECO:0000313" key="16">
    <source>
        <dbReference type="Proteomes" id="UP000298681"/>
    </source>
</evidence>
<dbReference type="EMBL" id="SPUH01000001">
    <property type="protein sequence ID" value="TKS55395.1"/>
    <property type="molecule type" value="Genomic_DNA"/>
</dbReference>
<dbReference type="InterPro" id="IPR010827">
    <property type="entry name" value="BamA/TamA_POTRA"/>
</dbReference>
<comment type="subunit">
    <text evidence="10">Interacts with TamB to form the translocation and assembly module (TAM).</text>
</comment>
<feature type="domain" description="TamA POTRA" evidence="14">
    <location>
        <begin position="43"/>
        <end position="108"/>
    </location>
</feature>
<keyword evidence="16" id="KW-1185">Reference proteome</keyword>
<evidence type="ECO:0000256" key="8">
    <source>
        <dbReference type="ARBA" id="ARBA00023237"/>
    </source>
</evidence>
<organism evidence="15 16">
    <name type="scientific">Luteimonas yindakuii</name>
    <dbReference type="NCBI Taxonomy" id="2565782"/>
    <lineage>
        <taxon>Bacteria</taxon>
        <taxon>Pseudomonadati</taxon>
        <taxon>Pseudomonadota</taxon>
        <taxon>Gammaproteobacteria</taxon>
        <taxon>Lysobacterales</taxon>
        <taxon>Lysobacteraceae</taxon>
        <taxon>Luteimonas</taxon>
    </lineage>
</organism>
<dbReference type="InterPro" id="IPR039910">
    <property type="entry name" value="D15-like"/>
</dbReference>
<gene>
    <name evidence="15" type="ORF">E4582_10280</name>
</gene>
<dbReference type="Gene3D" id="2.40.160.50">
    <property type="entry name" value="membrane protein fhac: a member of the omp85/tpsb transporter family"/>
    <property type="match status" value="1"/>
</dbReference>
<feature type="signal peptide" evidence="11">
    <location>
        <begin position="1"/>
        <end position="37"/>
    </location>
</feature>
<accession>A0A4Z1R9U4</accession>
<evidence type="ECO:0000256" key="9">
    <source>
        <dbReference type="ARBA" id="ARBA00033063"/>
    </source>
</evidence>
<keyword evidence="8" id="KW-0998">Cell outer membrane</keyword>
<evidence type="ECO:0000256" key="10">
    <source>
        <dbReference type="ARBA" id="ARBA00093548"/>
    </source>
</evidence>
<evidence type="ECO:0000256" key="11">
    <source>
        <dbReference type="SAM" id="SignalP"/>
    </source>
</evidence>
<evidence type="ECO:0000313" key="15">
    <source>
        <dbReference type="EMBL" id="TKS55395.1"/>
    </source>
</evidence>
<name>A0A4Z1R9U4_9GAMM</name>
<evidence type="ECO:0000256" key="4">
    <source>
        <dbReference type="ARBA" id="ARBA00022452"/>
    </source>
</evidence>
<evidence type="ECO:0000259" key="13">
    <source>
        <dbReference type="Pfam" id="PF07244"/>
    </source>
</evidence>
<dbReference type="AlphaFoldDB" id="A0A4Z1R9U4"/>
<keyword evidence="6 11" id="KW-0732">Signal</keyword>
<dbReference type="PANTHER" id="PTHR12815:SF47">
    <property type="entry name" value="TRANSLOCATION AND ASSEMBLY MODULE SUBUNIT TAMA"/>
    <property type="match status" value="1"/>
</dbReference>
<reference evidence="15 16" key="1">
    <citation type="submission" date="2019-01" db="EMBL/GenBank/DDBJ databases">
        <authorList>
            <person name="Zhang S."/>
        </authorList>
    </citation>
    <scope>NUCLEOTIDE SEQUENCE [LARGE SCALE GENOMIC DNA]</scope>
    <source>
        <strain evidence="15 16">1626</strain>
    </source>
</reference>
<comment type="subcellular location">
    <subcellularLocation>
        <location evidence="1">Cell outer membrane</location>
    </subcellularLocation>
</comment>
<dbReference type="Pfam" id="PF01103">
    <property type="entry name" value="Omp85"/>
    <property type="match status" value="1"/>
</dbReference>